<reference evidence="3" key="1">
    <citation type="submission" date="2015-07" db="EMBL/GenBank/DDBJ databases">
        <title>Draft genome sequence of Streptomyces sp. CMAA 1322, a bacterium isolated from Caatinga biome, from dry forest semiarid of Brazil.</title>
        <authorList>
            <person name="Santos S.N."/>
            <person name="Gacesa R."/>
            <person name="Taketani R.G."/>
            <person name="Long P.F."/>
            <person name="Melo I.S."/>
        </authorList>
    </citation>
    <scope>NUCLEOTIDE SEQUENCE [LARGE SCALE GENOMIC DNA]</scope>
    <source>
        <strain evidence="3">CMAA 1322</strain>
    </source>
</reference>
<keyword evidence="1" id="KW-0472">Membrane</keyword>
<protein>
    <recommendedName>
        <fullName evidence="4">Monooxygenase</fullName>
    </recommendedName>
</protein>
<organism evidence="2 3">
    <name type="scientific">Streptomyces caatingaensis</name>
    <dbReference type="NCBI Taxonomy" id="1678637"/>
    <lineage>
        <taxon>Bacteria</taxon>
        <taxon>Bacillati</taxon>
        <taxon>Actinomycetota</taxon>
        <taxon>Actinomycetes</taxon>
        <taxon>Kitasatosporales</taxon>
        <taxon>Streptomycetaceae</taxon>
        <taxon>Streptomyces</taxon>
    </lineage>
</organism>
<keyword evidence="1" id="KW-0812">Transmembrane</keyword>
<gene>
    <name evidence="2" type="ORF">AC230_24600</name>
</gene>
<dbReference type="RefSeq" id="WP_049718470.1">
    <property type="nucleotide sequence ID" value="NZ_LFXA01000017.1"/>
</dbReference>
<dbReference type="EMBL" id="LFXA01000017">
    <property type="protein sequence ID" value="KNB49922.1"/>
    <property type="molecule type" value="Genomic_DNA"/>
</dbReference>
<feature type="transmembrane region" description="Helical" evidence="1">
    <location>
        <begin position="79"/>
        <end position="97"/>
    </location>
</feature>
<sequence length="153" mass="16410">MREVLVPLVVLANGLAAGVLAGTQLGGWPLLRGLPPDRYVHAHAFFATRYDPFMPVCLLVTLLGDAVLGATGHGPAVRALFLAAALLALCTVAVSLTKNVPVNKWVRSLDPDHLPGDFAERDPRRHWGRWNRVRTLLSAHALVANCVAVGLSL</sequence>
<dbReference type="AlphaFoldDB" id="A0A0K9XB81"/>
<dbReference type="InterPro" id="IPR013901">
    <property type="entry name" value="Anthrone_oxy"/>
</dbReference>
<proteinExistence type="predicted"/>
<dbReference type="STRING" id="1678637.AC230_24600"/>
<keyword evidence="3" id="KW-1185">Reference proteome</keyword>
<accession>A0A0K9XB81</accession>
<evidence type="ECO:0000313" key="3">
    <source>
        <dbReference type="Proteomes" id="UP000037288"/>
    </source>
</evidence>
<keyword evidence="1" id="KW-1133">Transmembrane helix</keyword>
<name>A0A0K9XB81_9ACTN</name>
<dbReference type="Proteomes" id="UP000037288">
    <property type="component" value="Unassembled WGS sequence"/>
</dbReference>
<evidence type="ECO:0008006" key="4">
    <source>
        <dbReference type="Google" id="ProtNLM"/>
    </source>
</evidence>
<dbReference type="OrthoDB" id="4251131at2"/>
<comment type="caution">
    <text evidence="2">The sequence shown here is derived from an EMBL/GenBank/DDBJ whole genome shotgun (WGS) entry which is preliminary data.</text>
</comment>
<dbReference type="Pfam" id="PF08592">
    <property type="entry name" value="Anthrone_oxy"/>
    <property type="match status" value="1"/>
</dbReference>
<dbReference type="PATRIC" id="fig|1678637.3.peg.5253"/>
<evidence type="ECO:0000313" key="2">
    <source>
        <dbReference type="EMBL" id="KNB49922.1"/>
    </source>
</evidence>
<evidence type="ECO:0000256" key="1">
    <source>
        <dbReference type="SAM" id="Phobius"/>
    </source>
</evidence>